<evidence type="ECO:0000313" key="6">
    <source>
        <dbReference type="EMBL" id="PVI05817.1"/>
    </source>
</evidence>
<feature type="chain" id="PRO_5016091639" evidence="4">
    <location>
        <begin position="21"/>
        <end position="399"/>
    </location>
</feature>
<evidence type="ECO:0000256" key="4">
    <source>
        <dbReference type="SAM" id="SignalP"/>
    </source>
</evidence>
<dbReference type="STRING" id="97972.A0A2V1E5I9"/>
<reference evidence="6 7" key="1">
    <citation type="journal article" date="2018" name="Sci. Rep.">
        <title>Comparative genomics provides insights into the lifestyle and reveals functional heterogeneity of dark septate endophytic fungi.</title>
        <authorList>
            <person name="Knapp D.G."/>
            <person name="Nemeth J.B."/>
            <person name="Barry K."/>
            <person name="Hainaut M."/>
            <person name="Henrissat B."/>
            <person name="Johnson J."/>
            <person name="Kuo A."/>
            <person name="Lim J.H.P."/>
            <person name="Lipzen A."/>
            <person name="Nolan M."/>
            <person name="Ohm R.A."/>
            <person name="Tamas L."/>
            <person name="Grigoriev I.V."/>
            <person name="Spatafora J.W."/>
            <person name="Nagy L.G."/>
            <person name="Kovacs G.M."/>
        </authorList>
    </citation>
    <scope>NUCLEOTIDE SEQUENCE [LARGE SCALE GENOMIC DNA]</scope>
    <source>
        <strain evidence="6 7">DSE2036</strain>
    </source>
</reference>
<dbReference type="InterPro" id="IPR001461">
    <property type="entry name" value="Aspartic_peptidase_A1"/>
</dbReference>
<dbReference type="EMBL" id="KZ805312">
    <property type="protein sequence ID" value="PVI05817.1"/>
    <property type="molecule type" value="Genomic_DNA"/>
</dbReference>
<gene>
    <name evidence="6" type="ORF">DM02DRAFT_554187</name>
</gene>
<feature type="active site" evidence="2">
    <location>
        <position position="58"/>
    </location>
</feature>
<comment type="similarity">
    <text evidence="1">Belongs to the peptidase A1 family.</text>
</comment>
<dbReference type="PRINTS" id="PR00792">
    <property type="entry name" value="PEPSIN"/>
</dbReference>
<keyword evidence="7" id="KW-1185">Reference proteome</keyword>
<evidence type="ECO:0000256" key="3">
    <source>
        <dbReference type="PIRSR" id="PIRSR601461-2"/>
    </source>
</evidence>
<keyword evidence="3" id="KW-1015">Disulfide bond</keyword>
<evidence type="ECO:0000259" key="5">
    <source>
        <dbReference type="PROSITE" id="PS51767"/>
    </source>
</evidence>
<feature type="signal peptide" evidence="4">
    <location>
        <begin position="1"/>
        <end position="20"/>
    </location>
</feature>
<evidence type="ECO:0000313" key="7">
    <source>
        <dbReference type="Proteomes" id="UP000244855"/>
    </source>
</evidence>
<dbReference type="Gene3D" id="2.40.70.10">
    <property type="entry name" value="Acid Proteases"/>
    <property type="match status" value="2"/>
</dbReference>
<dbReference type="InterPro" id="IPR021109">
    <property type="entry name" value="Peptidase_aspartic_dom_sf"/>
</dbReference>
<accession>A0A2V1E5I9</accession>
<evidence type="ECO:0000256" key="1">
    <source>
        <dbReference type="ARBA" id="ARBA00007447"/>
    </source>
</evidence>
<dbReference type="GO" id="GO:0006508">
    <property type="term" value="P:proteolysis"/>
    <property type="evidence" value="ECO:0007669"/>
    <property type="project" value="UniProtKB-KW"/>
</dbReference>
<feature type="domain" description="Peptidase A1" evidence="5">
    <location>
        <begin position="40"/>
        <end position="378"/>
    </location>
</feature>
<dbReference type="AlphaFoldDB" id="A0A2V1E5I9"/>
<dbReference type="PANTHER" id="PTHR47966">
    <property type="entry name" value="BETA-SITE APP-CLEAVING ENZYME, ISOFORM A-RELATED"/>
    <property type="match status" value="1"/>
</dbReference>
<evidence type="ECO:0000256" key="2">
    <source>
        <dbReference type="PIRSR" id="PIRSR601461-1"/>
    </source>
</evidence>
<dbReference type="Proteomes" id="UP000244855">
    <property type="component" value="Unassembled WGS sequence"/>
</dbReference>
<dbReference type="Pfam" id="PF00026">
    <property type="entry name" value="Asp"/>
    <property type="match status" value="1"/>
</dbReference>
<dbReference type="PANTHER" id="PTHR47966:SF51">
    <property type="entry name" value="BETA-SITE APP-CLEAVING ENZYME, ISOFORM A-RELATED"/>
    <property type="match status" value="1"/>
</dbReference>
<keyword evidence="6" id="KW-0645">Protease</keyword>
<dbReference type="OrthoDB" id="771136at2759"/>
<sequence length="399" mass="42469">MGHLACAYLLSAGFIAAAAAQVPDGAIFVPLIRNEALTAYYAELAVGTPPQSAFLKIDTGSPTYSLQAKSNPACERADRPCDLFGSFDNTTSSTSSYRGTGFSDQLSTHGSGDYLEDTVTIGGVTTENLYFGYLLRYGFPERAPVPAATILGLSLPCNATTCGGDGPYMLQQLYDAGTIDHMAVSIYHGRDEVNATGSMVLGGYYDKAKVGGELFTVEMTNPFNSTLSNGQTNSANVTALEVNVDGNVTTRLFGEKDVGVPVLLDNGVANWYLPSSITDLIYPALGGIIGGFNPSHQAQPISCDNLDPNIAKGSVTVEFGTSGSIEVPLSALVTKFADDNCVTFVYTRGETEINIFGDPFLRSVYSIFDQQRLTVTMARVRYTDEVELVAIPEGGFRAQ</sequence>
<protein>
    <submittedName>
        <fullName evidence="6">Acid protease</fullName>
    </submittedName>
</protein>
<dbReference type="GO" id="GO:0004190">
    <property type="term" value="F:aspartic-type endopeptidase activity"/>
    <property type="evidence" value="ECO:0007669"/>
    <property type="project" value="InterPro"/>
</dbReference>
<proteinExistence type="inferred from homology"/>
<feature type="disulfide bond" evidence="3">
    <location>
        <begin position="303"/>
        <end position="341"/>
    </location>
</feature>
<organism evidence="6 7">
    <name type="scientific">Periconia macrospinosa</name>
    <dbReference type="NCBI Taxonomy" id="97972"/>
    <lineage>
        <taxon>Eukaryota</taxon>
        <taxon>Fungi</taxon>
        <taxon>Dikarya</taxon>
        <taxon>Ascomycota</taxon>
        <taxon>Pezizomycotina</taxon>
        <taxon>Dothideomycetes</taxon>
        <taxon>Pleosporomycetidae</taxon>
        <taxon>Pleosporales</taxon>
        <taxon>Massarineae</taxon>
        <taxon>Periconiaceae</taxon>
        <taxon>Periconia</taxon>
    </lineage>
</organism>
<dbReference type="GO" id="GO:0000324">
    <property type="term" value="C:fungal-type vacuole"/>
    <property type="evidence" value="ECO:0007669"/>
    <property type="project" value="TreeGrafter"/>
</dbReference>
<keyword evidence="6" id="KW-0378">Hydrolase</keyword>
<name>A0A2V1E5I9_9PLEO</name>
<dbReference type="InterPro" id="IPR033121">
    <property type="entry name" value="PEPTIDASE_A1"/>
</dbReference>
<keyword evidence="4" id="KW-0732">Signal</keyword>
<feature type="active site" evidence="2">
    <location>
        <position position="265"/>
    </location>
</feature>
<dbReference type="PROSITE" id="PS51767">
    <property type="entry name" value="PEPTIDASE_A1"/>
    <property type="match status" value="1"/>
</dbReference>
<dbReference type="SUPFAM" id="SSF50630">
    <property type="entry name" value="Acid proteases"/>
    <property type="match status" value="1"/>
</dbReference>